<feature type="domain" description="LysR substrate-binding" evidence="5">
    <location>
        <begin position="8"/>
        <end position="97"/>
    </location>
</feature>
<comment type="similarity">
    <text evidence="1">Belongs to the LysR transcriptional regulatory family.</text>
</comment>
<name>A0A934QJ28_9PROT</name>
<gene>
    <name evidence="6" type="ORF">CKO21_10805</name>
</gene>
<keyword evidence="7" id="KW-1185">Reference proteome</keyword>
<evidence type="ECO:0000259" key="5">
    <source>
        <dbReference type="Pfam" id="PF03466"/>
    </source>
</evidence>
<dbReference type="PANTHER" id="PTHR30118:SF15">
    <property type="entry name" value="TRANSCRIPTIONAL REGULATORY PROTEIN"/>
    <property type="match status" value="1"/>
</dbReference>
<keyword evidence="2" id="KW-0805">Transcription regulation</keyword>
<dbReference type="InterPro" id="IPR050389">
    <property type="entry name" value="LysR-type_TF"/>
</dbReference>
<keyword evidence="4" id="KW-0804">Transcription</keyword>
<evidence type="ECO:0000313" key="7">
    <source>
        <dbReference type="Proteomes" id="UP000778970"/>
    </source>
</evidence>
<reference evidence="6" key="2">
    <citation type="journal article" date="2020" name="Microorganisms">
        <title>Osmotic Adaptation and Compatible Solute Biosynthesis of Phototrophic Bacteria as Revealed from Genome Analyses.</title>
        <authorList>
            <person name="Imhoff J.F."/>
            <person name="Rahn T."/>
            <person name="Kunzel S."/>
            <person name="Keller A."/>
            <person name="Neulinger S.C."/>
        </authorList>
    </citation>
    <scope>NUCLEOTIDE SEQUENCE</scope>
    <source>
        <strain evidence="6">DSM 9154</strain>
    </source>
</reference>
<keyword evidence="3" id="KW-0238">DNA-binding</keyword>
<dbReference type="Proteomes" id="UP000778970">
    <property type="component" value="Unassembled WGS sequence"/>
</dbReference>
<dbReference type="SUPFAM" id="SSF53850">
    <property type="entry name" value="Periplasmic binding protein-like II"/>
    <property type="match status" value="1"/>
</dbReference>
<reference evidence="6" key="1">
    <citation type="submission" date="2017-08" db="EMBL/GenBank/DDBJ databases">
        <authorList>
            <person name="Imhoff J.F."/>
            <person name="Rahn T."/>
            <person name="Kuenzel S."/>
            <person name="Neulinger S.C."/>
        </authorList>
    </citation>
    <scope>NUCLEOTIDE SEQUENCE</scope>
    <source>
        <strain evidence="6">DSM 9154</strain>
    </source>
</reference>
<evidence type="ECO:0000256" key="3">
    <source>
        <dbReference type="ARBA" id="ARBA00023125"/>
    </source>
</evidence>
<evidence type="ECO:0000256" key="2">
    <source>
        <dbReference type="ARBA" id="ARBA00023015"/>
    </source>
</evidence>
<dbReference type="InterPro" id="IPR005119">
    <property type="entry name" value="LysR_subst-bd"/>
</dbReference>
<proteinExistence type="inferred from homology"/>
<dbReference type="EMBL" id="NRRE01000026">
    <property type="protein sequence ID" value="MBK1697732.1"/>
    <property type="molecule type" value="Genomic_DNA"/>
</dbReference>
<evidence type="ECO:0000313" key="6">
    <source>
        <dbReference type="EMBL" id="MBK1697732.1"/>
    </source>
</evidence>
<dbReference type="RefSeq" id="WP_081728721.1">
    <property type="nucleotide sequence ID" value="NZ_NRRE01000026.1"/>
</dbReference>
<evidence type="ECO:0000256" key="4">
    <source>
        <dbReference type="ARBA" id="ARBA00023163"/>
    </source>
</evidence>
<dbReference type="GO" id="GO:0003677">
    <property type="term" value="F:DNA binding"/>
    <property type="evidence" value="ECO:0007669"/>
    <property type="project" value="UniProtKB-KW"/>
</dbReference>
<organism evidence="6 7">
    <name type="scientific">Rhodovibrio salinarum</name>
    <dbReference type="NCBI Taxonomy" id="1087"/>
    <lineage>
        <taxon>Bacteria</taxon>
        <taxon>Pseudomonadati</taxon>
        <taxon>Pseudomonadota</taxon>
        <taxon>Alphaproteobacteria</taxon>
        <taxon>Rhodospirillales</taxon>
        <taxon>Rhodovibrionaceae</taxon>
        <taxon>Rhodovibrio</taxon>
    </lineage>
</organism>
<dbReference type="PANTHER" id="PTHR30118">
    <property type="entry name" value="HTH-TYPE TRANSCRIPTIONAL REGULATOR LEUO-RELATED"/>
    <property type="match status" value="1"/>
</dbReference>
<evidence type="ECO:0000256" key="1">
    <source>
        <dbReference type="ARBA" id="ARBA00009437"/>
    </source>
</evidence>
<protein>
    <recommendedName>
        <fullName evidence="5">LysR substrate-binding domain-containing protein</fullName>
    </recommendedName>
</protein>
<accession>A0A934QJ28</accession>
<dbReference type="Gene3D" id="3.40.190.10">
    <property type="entry name" value="Periplasmic binding protein-like II"/>
    <property type="match status" value="2"/>
</dbReference>
<comment type="caution">
    <text evidence="6">The sequence shown here is derived from an EMBL/GenBank/DDBJ whole genome shotgun (WGS) entry which is preliminary data.</text>
</comment>
<dbReference type="Pfam" id="PF03466">
    <property type="entry name" value="LysR_substrate"/>
    <property type="match status" value="1"/>
</dbReference>
<dbReference type="AlphaFoldDB" id="A0A934QJ28"/>
<sequence length="113" mass="12300">MVSGRGDLSTPLDTRLAGLGRRRRVRLVVPSFQLVPSVLSTTDYMAMLPRQSIEANANLDLAIRQPPVEVDGFPLHLAWHSRQTHDAVVQHVAEIIHAILGPTSTSSDGTSKP</sequence>